<dbReference type="EMBL" id="MU853345">
    <property type="protein sequence ID" value="KAK4111690.1"/>
    <property type="molecule type" value="Genomic_DNA"/>
</dbReference>
<dbReference type="RefSeq" id="XP_064669260.1">
    <property type="nucleotide sequence ID" value="XM_064813694.1"/>
</dbReference>
<feature type="transmembrane region" description="Helical" evidence="2">
    <location>
        <begin position="555"/>
        <end position="577"/>
    </location>
</feature>
<feature type="region of interest" description="Disordered" evidence="1">
    <location>
        <begin position="416"/>
        <end position="447"/>
    </location>
</feature>
<dbReference type="PANTHER" id="PTHR35043">
    <property type="entry name" value="TRANSCRIPTION FACTOR DOMAIN-CONTAINING PROTEIN"/>
    <property type="match status" value="1"/>
</dbReference>
<sequence>MKPGLVSASLLAILLPALGASNHSTTNSTESRGSEHQQPPQGVTTGWQAEPNGRGTFSLIFSCVLTLTLCVWSALHLNVPPLYRPLRWRFIEQAKWVLYGVFAPEVVVATAAAQFIVASWLKREIQADAKARQEDGDAESKSRGQSTHTWDMTQCFYAAMGGFAANVPGVEKTVTVTPEGIRLLSFLGRLPQIDQPQIEDKSKADWMAKSIICIQAGWMVIQVLGRAIKHYPISLLEINTCGHVACALVIYLLWWNKPLDVQVPTFLNDEDDKDLLCLMHLCSSMSSVDGITDIRCFIHVANDDDERLCKPPTDRESVAGEGTEATRSQLTTYLSIGSPGTRNPSHFLGFPEVWLGPDPGQGTENPHAAAKNKAFRYNFDLNSPPISASCSTYNTPPYTGMSLRHSRYCRRVFPDASKSTSTPGSLNPSTTAEQQPGPNQPRLSTSTLQAASRATDRLRAACTSRPAYKAYYFTFVSQLGHFLGETDYVVSPRLPNLPSLHNLSLGQVNLHRDRLRSVLALAAAGYGALHVVTTTVPSNSEANHEALFPTGLERVLWLVSAGVIGVSGIVLWGFFAARYLSSVLIK</sequence>
<gene>
    <name evidence="4" type="ORF">N656DRAFT_769310</name>
</gene>
<dbReference type="GeneID" id="89937819"/>
<feature type="signal peptide" evidence="3">
    <location>
        <begin position="1"/>
        <end position="19"/>
    </location>
</feature>
<evidence type="ECO:0000256" key="1">
    <source>
        <dbReference type="SAM" id="MobiDB-lite"/>
    </source>
</evidence>
<keyword evidence="2" id="KW-0812">Transmembrane</keyword>
<evidence type="ECO:0000313" key="4">
    <source>
        <dbReference type="EMBL" id="KAK4111690.1"/>
    </source>
</evidence>
<feature type="transmembrane region" description="Helical" evidence="2">
    <location>
        <begin position="57"/>
        <end position="75"/>
    </location>
</feature>
<dbReference type="PANTHER" id="PTHR35043:SF7">
    <property type="entry name" value="TRANSCRIPTION FACTOR DOMAIN-CONTAINING PROTEIN"/>
    <property type="match status" value="1"/>
</dbReference>
<feature type="region of interest" description="Disordered" evidence="1">
    <location>
        <begin position="22"/>
        <end position="48"/>
    </location>
</feature>
<keyword evidence="2" id="KW-1133">Transmembrane helix</keyword>
<reference evidence="4" key="1">
    <citation type="journal article" date="2023" name="Mol. Phylogenet. Evol.">
        <title>Genome-scale phylogeny and comparative genomics of the fungal order Sordariales.</title>
        <authorList>
            <person name="Hensen N."/>
            <person name="Bonometti L."/>
            <person name="Westerberg I."/>
            <person name="Brannstrom I.O."/>
            <person name="Guillou S."/>
            <person name="Cros-Aarteil S."/>
            <person name="Calhoun S."/>
            <person name="Haridas S."/>
            <person name="Kuo A."/>
            <person name="Mondo S."/>
            <person name="Pangilinan J."/>
            <person name="Riley R."/>
            <person name="LaButti K."/>
            <person name="Andreopoulos B."/>
            <person name="Lipzen A."/>
            <person name="Chen C."/>
            <person name="Yan M."/>
            <person name="Daum C."/>
            <person name="Ng V."/>
            <person name="Clum A."/>
            <person name="Steindorff A."/>
            <person name="Ohm R.A."/>
            <person name="Martin F."/>
            <person name="Silar P."/>
            <person name="Natvig D.O."/>
            <person name="Lalanne C."/>
            <person name="Gautier V."/>
            <person name="Ament-Velasquez S.L."/>
            <person name="Kruys A."/>
            <person name="Hutchinson M.I."/>
            <person name="Powell A.J."/>
            <person name="Barry K."/>
            <person name="Miller A.N."/>
            <person name="Grigoriev I.V."/>
            <person name="Debuchy R."/>
            <person name="Gladieux P."/>
            <person name="Hiltunen Thoren M."/>
            <person name="Johannesson H."/>
        </authorList>
    </citation>
    <scope>NUCLEOTIDE SEQUENCE</scope>
    <source>
        <strain evidence="4">CBS 508.74</strain>
    </source>
</reference>
<organism evidence="4 5">
    <name type="scientific">Canariomyces notabilis</name>
    <dbReference type="NCBI Taxonomy" id="2074819"/>
    <lineage>
        <taxon>Eukaryota</taxon>
        <taxon>Fungi</taxon>
        <taxon>Dikarya</taxon>
        <taxon>Ascomycota</taxon>
        <taxon>Pezizomycotina</taxon>
        <taxon>Sordariomycetes</taxon>
        <taxon>Sordariomycetidae</taxon>
        <taxon>Sordariales</taxon>
        <taxon>Chaetomiaceae</taxon>
        <taxon>Canariomyces</taxon>
    </lineage>
</organism>
<dbReference type="AlphaFoldDB" id="A0AAN6TC89"/>
<reference evidence="4" key="2">
    <citation type="submission" date="2023-05" db="EMBL/GenBank/DDBJ databases">
        <authorList>
            <consortium name="Lawrence Berkeley National Laboratory"/>
            <person name="Steindorff A."/>
            <person name="Hensen N."/>
            <person name="Bonometti L."/>
            <person name="Westerberg I."/>
            <person name="Brannstrom I.O."/>
            <person name="Guillou S."/>
            <person name="Cros-Aarteil S."/>
            <person name="Calhoun S."/>
            <person name="Haridas S."/>
            <person name="Kuo A."/>
            <person name="Mondo S."/>
            <person name="Pangilinan J."/>
            <person name="Riley R."/>
            <person name="Labutti K."/>
            <person name="Andreopoulos B."/>
            <person name="Lipzen A."/>
            <person name="Chen C."/>
            <person name="Yanf M."/>
            <person name="Daum C."/>
            <person name="Ng V."/>
            <person name="Clum A."/>
            <person name="Ohm R."/>
            <person name="Martin F."/>
            <person name="Silar P."/>
            <person name="Natvig D."/>
            <person name="Lalanne C."/>
            <person name="Gautier V."/>
            <person name="Ament-Velasquez S.L."/>
            <person name="Kruys A."/>
            <person name="Hutchinson M.I."/>
            <person name="Powell A.J."/>
            <person name="Barry K."/>
            <person name="Miller A.N."/>
            <person name="Grigoriev I.V."/>
            <person name="Debuchy R."/>
            <person name="Gladieux P."/>
            <person name="Thoren M.H."/>
            <person name="Johannesson H."/>
        </authorList>
    </citation>
    <scope>NUCLEOTIDE SEQUENCE</scope>
    <source>
        <strain evidence="4">CBS 508.74</strain>
    </source>
</reference>
<comment type="caution">
    <text evidence="4">The sequence shown here is derived from an EMBL/GenBank/DDBJ whole genome shotgun (WGS) entry which is preliminary data.</text>
</comment>
<feature type="transmembrane region" description="Helical" evidence="2">
    <location>
        <begin position="96"/>
        <end position="121"/>
    </location>
</feature>
<keyword evidence="5" id="KW-1185">Reference proteome</keyword>
<protein>
    <submittedName>
        <fullName evidence="4">Uncharacterized protein</fullName>
    </submittedName>
</protein>
<name>A0AAN6TC89_9PEZI</name>
<evidence type="ECO:0000313" key="5">
    <source>
        <dbReference type="Proteomes" id="UP001302812"/>
    </source>
</evidence>
<accession>A0AAN6TC89</accession>
<dbReference type="Proteomes" id="UP001302812">
    <property type="component" value="Unassembled WGS sequence"/>
</dbReference>
<feature type="compositionally biased region" description="Polar residues" evidence="1">
    <location>
        <begin position="22"/>
        <end position="47"/>
    </location>
</feature>
<evidence type="ECO:0000256" key="3">
    <source>
        <dbReference type="SAM" id="SignalP"/>
    </source>
</evidence>
<evidence type="ECO:0000256" key="2">
    <source>
        <dbReference type="SAM" id="Phobius"/>
    </source>
</evidence>
<keyword evidence="2" id="KW-0472">Membrane</keyword>
<feature type="compositionally biased region" description="Polar residues" evidence="1">
    <location>
        <begin position="417"/>
        <end position="447"/>
    </location>
</feature>
<keyword evidence="3" id="KW-0732">Signal</keyword>
<feature type="chain" id="PRO_5042980129" evidence="3">
    <location>
        <begin position="20"/>
        <end position="586"/>
    </location>
</feature>
<proteinExistence type="predicted"/>